<organism evidence="4 5">
    <name type="scientific">Austropuccinia psidii MF-1</name>
    <dbReference type="NCBI Taxonomy" id="1389203"/>
    <lineage>
        <taxon>Eukaryota</taxon>
        <taxon>Fungi</taxon>
        <taxon>Dikarya</taxon>
        <taxon>Basidiomycota</taxon>
        <taxon>Pucciniomycotina</taxon>
        <taxon>Pucciniomycetes</taxon>
        <taxon>Pucciniales</taxon>
        <taxon>Sphaerophragmiaceae</taxon>
        <taxon>Austropuccinia</taxon>
    </lineage>
</organism>
<evidence type="ECO:0000259" key="3">
    <source>
        <dbReference type="PROSITE" id="PS50013"/>
    </source>
</evidence>
<evidence type="ECO:0000256" key="1">
    <source>
        <dbReference type="ARBA" id="ARBA00004123"/>
    </source>
</evidence>
<dbReference type="InterPro" id="IPR023780">
    <property type="entry name" value="Chromo_domain"/>
</dbReference>
<dbReference type="InterPro" id="IPR000953">
    <property type="entry name" value="Chromo/chromo_shadow_dom"/>
</dbReference>
<sequence length="168" mass="19643">MYVSYHQDGWNTWLPLPGYAYNNSDYYSTKQSPFFTVYGRDPHFNSAHITQKVSNHAYHLKPPPQWKSSHPVSHISLSEPVKTSTIPNWNQEPPLPISIEEEEWEFSQILDSKLKRGKLCYLLEWKGFSQDPERSTWEPDKKLKNCAEPVKDFHSFYPCKSGPNSLRP</sequence>
<dbReference type="OrthoDB" id="2273864at2759"/>
<dbReference type="Proteomes" id="UP000765509">
    <property type="component" value="Unassembled WGS sequence"/>
</dbReference>
<comment type="subcellular location">
    <subcellularLocation>
        <location evidence="1">Nucleus</location>
    </subcellularLocation>
</comment>
<evidence type="ECO:0000313" key="5">
    <source>
        <dbReference type="Proteomes" id="UP000765509"/>
    </source>
</evidence>
<protein>
    <recommendedName>
        <fullName evidence="3">Chromo domain-containing protein</fullName>
    </recommendedName>
</protein>
<keyword evidence="2" id="KW-0539">Nucleus</keyword>
<dbReference type="Gene3D" id="2.40.50.40">
    <property type="match status" value="1"/>
</dbReference>
<proteinExistence type="predicted"/>
<feature type="domain" description="Chromo" evidence="3">
    <location>
        <begin position="104"/>
        <end position="165"/>
    </location>
</feature>
<dbReference type="PANTHER" id="PTHR22812">
    <property type="entry name" value="CHROMOBOX PROTEIN"/>
    <property type="match status" value="1"/>
</dbReference>
<evidence type="ECO:0000256" key="2">
    <source>
        <dbReference type="ARBA" id="ARBA00023242"/>
    </source>
</evidence>
<dbReference type="EMBL" id="AVOT02000564">
    <property type="protein sequence ID" value="MBW0463480.1"/>
    <property type="molecule type" value="Genomic_DNA"/>
</dbReference>
<dbReference type="SUPFAM" id="SSF54160">
    <property type="entry name" value="Chromo domain-like"/>
    <property type="match status" value="1"/>
</dbReference>
<dbReference type="Pfam" id="PF00385">
    <property type="entry name" value="Chromo"/>
    <property type="match status" value="1"/>
</dbReference>
<gene>
    <name evidence="4" type="ORF">O181_003195</name>
</gene>
<evidence type="ECO:0000313" key="4">
    <source>
        <dbReference type="EMBL" id="MBW0463480.1"/>
    </source>
</evidence>
<name>A0A9Q3GDM8_9BASI</name>
<dbReference type="AlphaFoldDB" id="A0A9Q3GDM8"/>
<comment type="caution">
    <text evidence="4">The sequence shown here is derived from an EMBL/GenBank/DDBJ whole genome shotgun (WGS) entry which is preliminary data.</text>
</comment>
<dbReference type="CDD" id="cd00024">
    <property type="entry name" value="CD_CSD"/>
    <property type="match status" value="1"/>
</dbReference>
<keyword evidence="5" id="KW-1185">Reference proteome</keyword>
<accession>A0A9Q3GDM8</accession>
<dbReference type="InterPro" id="IPR051219">
    <property type="entry name" value="Heterochromatin_chromo-domain"/>
</dbReference>
<dbReference type="GO" id="GO:0006338">
    <property type="term" value="P:chromatin remodeling"/>
    <property type="evidence" value="ECO:0007669"/>
    <property type="project" value="UniProtKB-ARBA"/>
</dbReference>
<dbReference type="GO" id="GO:0005634">
    <property type="term" value="C:nucleus"/>
    <property type="evidence" value="ECO:0007669"/>
    <property type="project" value="UniProtKB-SubCell"/>
</dbReference>
<dbReference type="InterPro" id="IPR016197">
    <property type="entry name" value="Chromo-like_dom_sf"/>
</dbReference>
<reference evidence="4" key="1">
    <citation type="submission" date="2021-03" db="EMBL/GenBank/DDBJ databases">
        <title>Draft genome sequence of rust myrtle Austropuccinia psidii MF-1, a brazilian biotype.</title>
        <authorList>
            <person name="Quecine M.C."/>
            <person name="Pachon D.M.R."/>
            <person name="Bonatelli M.L."/>
            <person name="Correr F.H."/>
            <person name="Franceschini L.M."/>
            <person name="Leite T.F."/>
            <person name="Margarido G.R.A."/>
            <person name="Almeida C.A."/>
            <person name="Ferrarezi J.A."/>
            <person name="Labate C.A."/>
        </authorList>
    </citation>
    <scope>NUCLEOTIDE SEQUENCE</scope>
    <source>
        <strain evidence="4">MF-1</strain>
    </source>
</reference>
<dbReference type="PROSITE" id="PS50013">
    <property type="entry name" value="CHROMO_2"/>
    <property type="match status" value="1"/>
</dbReference>